<reference evidence="20" key="1">
    <citation type="submission" date="2020-12" db="EMBL/GenBank/DDBJ databases">
        <title>Genome public.</title>
        <authorList>
            <person name="Sun Q."/>
        </authorList>
    </citation>
    <scope>NUCLEOTIDE SEQUENCE</scope>
    <source>
        <strain evidence="20">CCM 8863</strain>
    </source>
</reference>
<evidence type="ECO:0000256" key="16">
    <source>
        <dbReference type="ARBA" id="ARBA00029570"/>
    </source>
</evidence>
<feature type="active site" description="GMP-histidine intermediate" evidence="18">
    <location>
        <position position="50"/>
    </location>
</feature>
<evidence type="ECO:0000256" key="19">
    <source>
        <dbReference type="PIRSR" id="PIRSR006135-2"/>
    </source>
</evidence>
<dbReference type="EMBL" id="JAEIOS010000011">
    <property type="protein sequence ID" value="MBI8989329.1"/>
    <property type="molecule type" value="Genomic_DNA"/>
</dbReference>
<dbReference type="PIRSF" id="PIRSF006135">
    <property type="entry name" value="CobU"/>
    <property type="match status" value="1"/>
</dbReference>
<dbReference type="AlphaFoldDB" id="A0A934M782"/>
<proteinExistence type="inferred from homology"/>
<evidence type="ECO:0000256" key="3">
    <source>
        <dbReference type="ARBA" id="ARBA00001522"/>
    </source>
</evidence>
<evidence type="ECO:0000256" key="1">
    <source>
        <dbReference type="ARBA" id="ARBA00000312"/>
    </source>
</evidence>
<comment type="pathway">
    <text evidence="6">Cofactor biosynthesis; adenosylcobalamin biosynthesis; adenosylcobalamin from cob(II)yrinate a,c-diamide: step 5/7.</text>
</comment>
<comment type="caution">
    <text evidence="20">The sequence shown here is derived from an EMBL/GenBank/DDBJ whole genome shotgun (WGS) entry which is preliminary data.</text>
</comment>
<dbReference type="CDD" id="cd00544">
    <property type="entry name" value="CobU"/>
    <property type="match status" value="1"/>
</dbReference>
<dbReference type="Gene3D" id="3.40.50.300">
    <property type="entry name" value="P-loop containing nucleotide triphosphate hydrolases"/>
    <property type="match status" value="1"/>
</dbReference>
<evidence type="ECO:0000256" key="11">
    <source>
        <dbReference type="ARBA" id="ARBA00022679"/>
    </source>
</evidence>
<dbReference type="PANTHER" id="PTHR34848">
    <property type="match status" value="1"/>
</dbReference>
<dbReference type="PANTHER" id="PTHR34848:SF1">
    <property type="entry name" value="BIFUNCTIONAL ADENOSYLCOBALAMIN BIOSYNTHESIS PROTEIN COBU"/>
    <property type="match status" value="1"/>
</dbReference>
<keyword evidence="20" id="KW-0548">Nucleotidyltransferase</keyword>
<evidence type="ECO:0000256" key="7">
    <source>
        <dbReference type="ARBA" id="ARBA00007490"/>
    </source>
</evidence>
<dbReference type="EC" id="2.7.1.156" evidence="8"/>
<evidence type="ECO:0000256" key="5">
    <source>
        <dbReference type="ARBA" id="ARBA00004692"/>
    </source>
</evidence>
<evidence type="ECO:0000256" key="10">
    <source>
        <dbReference type="ARBA" id="ARBA00022573"/>
    </source>
</evidence>
<comment type="catalytic activity">
    <reaction evidence="3">
        <text>adenosylcob(III)inamide + GTP = adenosylcob(III)inamide phosphate + GDP + H(+)</text>
        <dbReference type="Rhea" id="RHEA:15765"/>
        <dbReference type="ChEBI" id="CHEBI:2480"/>
        <dbReference type="ChEBI" id="CHEBI:15378"/>
        <dbReference type="ChEBI" id="CHEBI:37565"/>
        <dbReference type="ChEBI" id="CHEBI:58189"/>
        <dbReference type="ChEBI" id="CHEBI:58502"/>
        <dbReference type="EC" id="2.7.1.156"/>
    </reaction>
</comment>
<evidence type="ECO:0000256" key="13">
    <source>
        <dbReference type="ARBA" id="ARBA00022777"/>
    </source>
</evidence>
<keyword evidence="15 19" id="KW-0342">GTP-binding</keyword>
<dbReference type="InterPro" id="IPR003203">
    <property type="entry name" value="CobU/CobP"/>
</dbReference>
<dbReference type="SUPFAM" id="SSF52540">
    <property type="entry name" value="P-loop containing nucleoside triphosphate hydrolases"/>
    <property type="match status" value="1"/>
</dbReference>
<keyword evidence="14" id="KW-0067">ATP-binding</keyword>
<protein>
    <recommendedName>
        <fullName evidence="16">Adenosylcobinamide kinase</fullName>
        <ecNumber evidence="8">2.7.1.156</ecNumber>
        <ecNumber evidence="9">2.7.7.62</ecNumber>
    </recommendedName>
    <alternativeName>
        <fullName evidence="17">Adenosylcobinamide-phosphate guanylyltransferase</fullName>
    </alternativeName>
</protein>
<evidence type="ECO:0000256" key="9">
    <source>
        <dbReference type="ARBA" id="ARBA00012523"/>
    </source>
</evidence>
<comment type="catalytic activity">
    <reaction evidence="1">
        <text>adenosylcob(III)inamide + ATP = adenosylcob(III)inamide phosphate + ADP + H(+)</text>
        <dbReference type="Rhea" id="RHEA:15769"/>
        <dbReference type="ChEBI" id="CHEBI:2480"/>
        <dbReference type="ChEBI" id="CHEBI:15378"/>
        <dbReference type="ChEBI" id="CHEBI:30616"/>
        <dbReference type="ChEBI" id="CHEBI:58502"/>
        <dbReference type="ChEBI" id="CHEBI:456216"/>
        <dbReference type="EC" id="2.7.1.156"/>
    </reaction>
</comment>
<dbReference type="GO" id="GO:0043752">
    <property type="term" value="F:adenosylcobinamide kinase activity"/>
    <property type="evidence" value="ECO:0007669"/>
    <property type="project" value="UniProtKB-EC"/>
</dbReference>
<dbReference type="Pfam" id="PF02283">
    <property type="entry name" value="CobU"/>
    <property type="match status" value="1"/>
</dbReference>
<dbReference type="EC" id="2.7.7.62" evidence="9"/>
<comment type="catalytic activity">
    <reaction evidence="2">
        <text>adenosylcob(III)inamide phosphate + GTP + H(+) = adenosylcob(III)inamide-GDP + diphosphate</text>
        <dbReference type="Rhea" id="RHEA:22712"/>
        <dbReference type="ChEBI" id="CHEBI:15378"/>
        <dbReference type="ChEBI" id="CHEBI:33019"/>
        <dbReference type="ChEBI" id="CHEBI:37565"/>
        <dbReference type="ChEBI" id="CHEBI:58502"/>
        <dbReference type="ChEBI" id="CHEBI:60487"/>
        <dbReference type="EC" id="2.7.7.62"/>
    </reaction>
</comment>
<evidence type="ECO:0000313" key="21">
    <source>
        <dbReference type="Proteomes" id="UP000645966"/>
    </source>
</evidence>
<feature type="binding site" evidence="19">
    <location>
        <position position="81"/>
    </location>
    <ligand>
        <name>GTP</name>
        <dbReference type="ChEBI" id="CHEBI:37565"/>
    </ligand>
</feature>
<dbReference type="RefSeq" id="WP_198738319.1">
    <property type="nucleotide sequence ID" value="NZ_JAEIOS010000011.1"/>
</dbReference>
<comment type="pathway">
    <text evidence="5">Cofactor biosynthesis; adenosylcobalamin biosynthesis; adenosylcobalamin from cob(II)yrinate a,c-diamide: step 6/7.</text>
</comment>
<evidence type="ECO:0000256" key="12">
    <source>
        <dbReference type="ARBA" id="ARBA00022741"/>
    </source>
</evidence>
<keyword evidence="21" id="KW-1185">Reference proteome</keyword>
<gene>
    <name evidence="20" type="ORF">JDV75_06080</name>
</gene>
<evidence type="ECO:0000256" key="8">
    <source>
        <dbReference type="ARBA" id="ARBA00012016"/>
    </source>
</evidence>
<evidence type="ECO:0000256" key="4">
    <source>
        <dbReference type="ARBA" id="ARBA00003889"/>
    </source>
</evidence>
<dbReference type="GO" id="GO:0005524">
    <property type="term" value="F:ATP binding"/>
    <property type="evidence" value="ECO:0007669"/>
    <property type="project" value="UniProtKB-KW"/>
</dbReference>
<feature type="binding site" evidence="19">
    <location>
        <begin position="32"/>
        <end position="34"/>
    </location>
    <ligand>
        <name>GTP</name>
        <dbReference type="ChEBI" id="CHEBI:37565"/>
    </ligand>
</feature>
<comment type="similarity">
    <text evidence="7">Belongs to the CobU/CobP family.</text>
</comment>
<comment type="function">
    <text evidence="4">Catalyzes ATP-dependent phosphorylation of adenosylcobinamide and addition of GMP to adenosylcobinamide phosphate.</text>
</comment>
<dbReference type="GO" id="GO:0009236">
    <property type="term" value="P:cobalamin biosynthetic process"/>
    <property type="evidence" value="ECO:0007669"/>
    <property type="project" value="UniProtKB-KW"/>
</dbReference>
<evidence type="ECO:0000256" key="15">
    <source>
        <dbReference type="ARBA" id="ARBA00023134"/>
    </source>
</evidence>
<keyword evidence="11" id="KW-0808">Transferase</keyword>
<organism evidence="20 21">
    <name type="scientific">Corynebacterium meridianum</name>
    <dbReference type="NCBI Taxonomy" id="2765363"/>
    <lineage>
        <taxon>Bacteria</taxon>
        <taxon>Bacillati</taxon>
        <taxon>Actinomycetota</taxon>
        <taxon>Actinomycetes</taxon>
        <taxon>Mycobacteriales</taxon>
        <taxon>Corynebacteriaceae</taxon>
        <taxon>Corynebacterium</taxon>
    </lineage>
</organism>
<evidence type="ECO:0000313" key="20">
    <source>
        <dbReference type="EMBL" id="MBI8989329.1"/>
    </source>
</evidence>
<evidence type="ECO:0000256" key="18">
    <source>
        <dbReference type="PIRSR" id="PIRSR006135-1"/>
    </source>
</evidence>
<evidence type="ECO:0000256" key="14">
    <source>
        <dbReference type="ARBA" id="ARBA00022840"/>
    </source>
</evidence>
<dbReference type="InterPro" id="IPR027417">
    <property type="entry name" value="P-loop_NTPase"/>
</dbReference>
<evidence type="ECO:0000256" key="17">
    <source>
        <dbReference type="ARBA" id="ARBA00030571"/>
    </source>
</evidence>
<name>A0A934M782_9CORY</name>
<dbReference type="GO" id="GO:0008820">
    <property type="term" value="F:cobinamide phosphate guanylyltransferase activity"/>
    <property type="evidence" value="ECO:0007669"/>
    <property type="project" value="UniProtKB-EC"/>
</dbReference>
<evidence type="ECO:0000256" key="6">
    <source>
        <dbReference type="ARBA" id="ARBA00005159"/>
    </source>
</evidence>
<keyword evidence="10" id="KW-0169">Cobalamin biosynthesis</keyword>
<sequence>MRTLILGGARSGKSSHAEGLVPADATRVSYIATARPWPGDNDFSERIREHTIRRPGHWNTIDDVDAVEVLADPPPGWIIVDDLGTWLTHTIDSAHAWDAPRGTVGPRCRELVSAVARFPADSRLILVSPEVGMGVIPEHRSARLFRDEIGKLNGDLAEVCEETILVVAGRPLVLG</sequence>
<keyword evidence="13 20" id="KW-0418">Kinase</keyword>
<dbReference type="GO" id="GO:0005525">
    <property type="term" value="F:GTP binding"/>
    <property type="evidence" value="ECO:0007669"/>
    <property type="project" value="UniProtKB-KW"/>
</dbReference>
<keyword evidence="12 19" id="KW-0547">Nucleotide-binding</keyword>
<evidence type="ECO:0000256" key="2">
    <source>
        <dbReference type="ARBA" id="ARBA00000711"/>
    </source>
</evidence>
<dbReference type="Proteomes" id="UP000645966">
    <property type="component" value="Unassembled WGS sequence"/>
</dbReference>
<feature type="binding site" evidence="19">
    <location>
        <begin position="7"/>
        <end position="14"/>
    </location>
    <ligand>
        <name>GTP</name>
        <dbReference type="ChEBI" id="CHEBI:37565"/>
    </ligand>
</feature>
<accession>A0A934M782</accession>